<feature type="domain" description="Cyclic nucleotide-binding" evidence="4">
    <location>
        <begin position="26"/>
        <end position="146"/>
    </location>
</feature>
<dbReference type="AlphaFoldDB" id="A0A3A8AF60"/>
<dbReference type="InterPro" id="IPR000595">
    <property type="entry name" value="cNMP-bd_dom"/>
</dbReference>
<evidence type="ECO:0000313" key="6">
    <source>
        <dbReference type="EMBL" id="RKF08038.1"/>
    </source>
</evidence>
<dbReference type="PROSITE" id="PS51063">
    <property type="entry name" value="HTH_CRP_2"/>
    <property type="match status" value="1"/>
</dbReference>
<dbReference type="Pfam" id="PF00027">
    <property type="entry name" value="cNMP_binding"/>
    <property type="match status" value="1"/>
</dbReference>
<dbReference type="SMART" id="SM00100">
    <property type="entry name" value="cNMP"/>
    <property type="match status" value="1"/>
</dbReference>
<dbReference type="GO" id="GO:0005829">
    <property type="term" value="C:cytosol"/>
    <property type="evidence" value="ECO:0007669"/>
    <property type="project" value="TreeGrafter"/>
</dbReference>
<keyword evidence="2" id="KW-0238">DNA-binding</keyword>
<evidence type="ECO:0000256" key="2">
    <source>
        <dbReference type="ARBA" id="ARBA00023125"/>
    </source>
</evidence>
<keyword evidence="1" id="KW-0805">Transcription regulation</keyword>
<dbReference type="InterPro" id="IPR036388">
    <property type="entry name" value="WH-like_DNA-bd_sf"/>
</dbReference>
<protein>
    <submittedName>
        <fullName evidence="6">Crp/Fnr family transcriptional regulator</fullName>
    </submittedName>
</protein>
<proteinExistence type="predicted"/>
<organism evidence="6 7">
    <name type="scientific">Oceaniradius stylonematis</name>
    <dbReference type="NCBI Taxonomy" id="2184161"/>
    <lineage>
        <taxon>Bacteria</taxon>
        <taxon>Pseudomonadati</taxon>
        <taxon>Pseudomonadota</taxon>
        <taxon>Alphaproteobacteria</taxon>
        <taxon>Hyphomicrobiales</taxon>
        <taxon>Ahrensiaceae</taxon>
        <taxon>Oceaniradius</taxon>
    </lineage>
</organism>
<feature type="domain" description="HTH crp-type" evidence="5">
    <location>
        <begin position="160"/>
        <end position="232"/>
    </location>
</feature>
<gene>
    <name evidence="6" type="ORF">DEM25_001525</name>
</gene>
<dbReference type="SUPFAM" id="SSF46785">
    <property type="entry name" value="Winged helix' DNA-binding domain"/>
    <property type="match status" value="1"/>
</dbReference>
<dbReference type="GO" id="GO:0003677">
    <property type="term" value="F:DNA binding"/>
    <property type="evidence" value="ECO:0007669"/>
    <property type="project" value="UniProtKB-KW"/>
</dbReference>
<evidence type="ECO:0000259" key="4">
    <source>
        <dbReference type="PROSITE" id="PS50042"/>
    </source>
</evidence>
<dbReference type="SUPFAM" id="SSF51206">
    <property type="entry name" value="cAMP-binding domain-like"/>
    <property type="match status" value="1"/>
</dbReference>
<accession>A0A3A8AF60</accession>
<sequence>MRHGRGQPKTRPGPARRMQQLSAFALFSALDADADSRFAGQCSISDFDENELVLDFDDDTHDVFLIASGRVRVILRIATGREVILGELGEGAFFGELAAIDGTRRSANITAMVRTRLIRVPQSVFRTILREEPDVALALMSAMSDRIRGLNTRLAEHSFLAAKYRLYSELIRLSKPRKGHDGQRTITPPPVQQDLAERIGCRREVVSREIAKLEREGVIERTRGAIVLADMGELNRRLSEGWEKGG</sequence>
<dbReference type="InterPro" id="IPR050397">
    <property type="entry name" value="Env_Response_Regulators"/>
</dbReference>
<dbReference type="SMART" id="SM00419">
    <property type="entry name" value="HTH_CRP"/>
    <property type="match status" value="1"/>
</dbReference>
<dbReference type="EMBL" id="QFWV02000002">
    <property type="protein sequence ID" value="RKF08038.1"/>
    <property type="molecule type" value="Genomic_DNA"/>
</dbReference>
<keyword evidence="3" id="KW-0804">Transcription</keyword>
<reference evidence="6 7" key="1">
    <citation type="journal article" date="2018" name="Int. J. Syst. Bacteriol.">
        <title>Oceaniradius stylonemae gen. nov., sp. nov., isolated from a red alga, Stylonema cornu-cervi.</title>
        <authorList>
            <person name="Jeong S."/>
        </authorList>
    </citation>
    <scope>NUCLEOTIDE SEQUENCE [LARGE SCALE GENOMIC DNA]</scope>
    <source>
        <strain evidence="6 7">StC1</strain>
    </source>
</reference>
<dbReference type="InterPro" id="IPR012318">
    <property type="entry name" value="HTH_CRP"/>
</dbReference>
<evidence type="ECO:0000256" key="3">
    <source>
        <dbReference type="ARBA" id="ARBA00023163"/>
    </source>
</evidence>
<comment type="caution">
    <text evidence="6">The sequence shown here is derived from an EMBL/GenBank/DDBJ whole genome shotgun (WGS) entry which is preliminary data.</text>
</comment>
<dbReference type="PANTHER" id="PTHR24567">
    <property type="entry name" value="CRP FAMILY TRANSCRIPTIONAL REGULATORY PROTEIN"/>
    <property type="match status" value="1"/>
</dbReference>
<name>A0A3A8AF60_9HYPH</name>
<dbReference type="InterPro" id="IPR036390">
    <property type="entry name" value="WH_DNA-bd_sf"/>
</dbReference>
<evidence type="ECO:0000313" key="7">
    <source>
        <dbReference type="Proteomes" id="UP000246132"/>
    </source>
</evidence>
<evidence type="ECO:0000259" key="5">
    <source>
        <dbReference type="PROSITE" id="PS51063"/>
    </source>
</evidence>
<dbReference type="GO" id="GO:0003700">
    <property type="term" value="F:DNA-binding transcription factor activity"/>
    <property type="evidence" value="ECO:0007669"/>
    <property type="project" value="TreeGrafter"/>
</dbReference>
<dbReference type="Proteomes" id="UP000246132">
    <property type="component" value="Unassembled WGS sequence"/>
</dbReference>
<dbReference type="CDD" id="cd00038">
    <property type="entry name" value="CAP_ED"/>
    <property type="match status" value="1"/>
</dbReference>
<keyword evidence="7" id="KW-1185">Reference proteome</keyword>
<dbReference type="InterPro" id="IPR014710">
    <property type="entry name" value="RmlC-like_jellyroll"/>
</dbReference>
<dbReference type="PROSITE" id="PS50042">
    <property type="entry name" value="CNMP_BINDING_3"/>
    <property type="match status" value="1"/>
</dbReference>
<dbReference type="InterPro" id="IPR018490">
    <property type="entry name" value="cNMP-bd_dom_sf"/>
</dbReference>
<dbReference type="Gene3D" id="1.10.10.10">
    <property type="entry name" value="Winged helix-like DNA-binding domain superfamily/Winged helix DNA-binding domain"/>
    <property type="match status" value="1"/>
</dbReference>
<evidence type="ECO:0000256" key="1">
    <source>
        <dbReference type="ARBA" id="ARBA00023015"/>
    </source>
</evidence>
<dbReference type="PANTHER" id="PTHR24567:SF74">
    <property type="entry name" value="HTH-TYPE TRANSCRIPTIONAL REGULATOR ARCR"/>
    <property type="match status" value="1"/>
</dbReference>
<dbReference type="Pfam" id="PF13545">
    <property type="entry name" value="HTH_Crp_2"/>
    <property type="match status" value="1"/>
</dbReference>
<dbReference type="Gene3D" id="2.60.120.10">
    <property type="entry name" value="Jelly Rolls"/>
    <property type="match status" value="1"/>
</dbReference>